<feature type="signal peptide" evidence="7">
    <location>
        <begin position="1"/>
        <end position="20"/>
    </location>
</feature>
<evidence type="ECO:0000256" key="2">
    <source>
        <dbReference type="ARBA" id="ARBA00022502"/>
    </source>
</evidence>
<dbReference type="AlphaFoldDB" id="A0AB34PR91"/>
<evidence type="ECO:0000256" key="6">
    <source>
        <dbReference type="ARBA" id="ARBA00023136"/>
    </source>
</evidence>
<comment type="caution">
    <text evidence="8">The sequence shown here is derived from an EMBL/GenBank/DDBJ whole genome shotgun (WGS) entry which is preliminary data.</text>
</comment>
<protein>
    <recommendedName>
        <fullName evidence="7">Post-GPI attachment to proteins factor 3</fullName>
    </recommendedName>
</protein>
<comment type="caution">
    <text evidence="7">Lacks conserved residue(s) required for the propagation of feature annotation.</text>
</comment>
<evidence type="ECO:0000256" key="3">
    <source>
        <dbReference type="ARBA" id="ARBA00022692"/>
    </source>
</evidence>
<keyword evidence="5 7" id="KW-1133">Transmembrane helix</keyword>
<organism evidence="8 9">
    <name type="scientific">Candida albicans P78048</name>
    <dbReference type="NCBI Taxonomy" id="1094989"/>
    <lineage>
        <taxon>Eukaryota</taxon>
        <taxon>Fungi</taxon>
        <taxon>Dikarya</taxon>
        <taxon>Ascomycota</taxon>
        <taxon>Saccharomycotina</taxon>
        <taxon>Pichiomycetes</taxon>
        <taxon>Debaryomycetaceae</taxon>
        <taxon>Candida/Lodderomyces clade</taxon>
        <taxon>Candida</taxon>
    </lineage>
</organism>
<comment type="similarity">
    <text evidence="7">Belongs to the PGAP3 family.</text>
</comment>
<keyword evidence="3 7" id="KW-0812">Transmembrane</keyword>
<feature type="transmembrane region" description="Helical" evidence="7">
    <location>
        <begin position="203"/>
        <end position="222"/>
    </location>
</feature>
<name>A0AB34PR91_CANAX</name>
<feature type="transmembrane region" description="Helical" evidence="7">
    <location>
        <begin position="172"/>
        <end position="191"/>
    </location>
</feature>
<dbReference type="GO" id="GO:0005789">
    <property type="term" value="C:endoplasmic reticulum membrane"/>
    <property type="evidence" value="ECO:0007669"/>
    <property type="project" value="UniProtKB-SubCell"/>
</dbReference>
<comment type="function">
    <text evidence="7">Involved in the lipid remodeling steps of GPI-anchor maturation.</text>
</comment>
<feature type="chain" id="PRO_5044046918" description="Post-GPI attachment to proteins factor 3" evidence="7">
    <location>
        <begin position="21"/>
        <end position="394"/>
    </location>
</feature>
<feature type="transmembrane region" description="Helical" evidence="7">
    <location>
        <begin position="356"/>
        <end position="375"/>
    </location>
</feature>
<reference evidence="8 9" key="1">
    <citation type="submission" date="2013-12" db="EMBL/GenBank/DDBJ databases">
        <title>The Genome Sequence of Candida albicans P78048.</title>
        <authorList>
            <consortium name="The Broad Institute Genome Sequencing Platform"/>
            <consortium name="The Broad Institute Genome Sequencing Center for Infectious Disease"/>
            <person name="Cuomo C."/>
            <person name="Bennett R."/>
            <person name="Hirakawa M."/>
            <person name="Noverr M."/>
            <person name="Mitchell A."/>
            <person name="Young S.K."/>
            <person name="Zeng Q."/>
            <person name="Gargeya S."/>
            <person name="Fitzgerald M."/>
            <person name="Abouelleil A."/>
            <person name="Alvarado L."/>
            <person name="Berlin A.M."/>
            <person name="Chapman S.B."/>
            <person name="Dewar J."/>
            <person name="Goldberg J."/>
            <person name="Griggs A."/>
            <person name="Gujja S."/>
            <person name="Hansen M."/>
            <person name="Howarth C."/>
            <person name="Imamovic A."/>
            <person name="Larimer J."/>
            <person name="McCowan C."/>
            <person name="Murphy C."/>
            <person name="Pearson M."/>
            <person name="Priest M."/>
            <person name="Roberts A."/>
            <person name="Saif S."/>
            <person name="Shea T."/>
            <person name="Sykes S."/>
            <person name="Wortman J."/>
            <person name="Nusbaum C."/>
            <person name="Birren B."/>
        </authorList>
    </citation>
    <scope>NUCLEOTIDE SEQUENCE [LARGE SCALE GENOMIC DNA]</scope>
    <source>
        <strain evidence="8 9">P78048</strain>
    </source>
</reference>
<evidence type="ECO:0000313" key="8">
    <source>
        <dbReference type="EMBL" id="KGR08640.1"/>
    </source>
</evidence>
<dbReference type="Proteomes" id="UP000030161">
    <property type="component" value="Unassembled WGS sequence"/>
</dbReference>
<dbReference type="PANTHER" id="PTHR13148:SF0">
    <property type="entry name" value="POST-GPI ATTACHMENT TO PROTEINS FACTOR 3"/>
    <property type="match status" value="1"/>
</dbReference>
<feature type="transmembrane region" description="Helical" evidence="7">
    <location>
        <begin position="321"/>
        <end position="341"/>
    </location>
</feature>
<evidence type="ECO:0000256" key="4">
    <source>
        <dbReference type="ARBA" id="ARBA00022729"/>
    </source>
</evidence>
<dbReference type="Pfam" id="PF04080">
    <property type="entry name" value="Per1"/>
    <property type="match status" value="1"/>
</dbReference>
<dbReference type="GO" id="GO:0016788">
    <property type="term" value="F:hydrolase activity, acting on ester bonds"/>
    <property type="evidence" value="ECO:0007669"/>
    <property type="project" value="TreeGrafter"/>
</dbReference>
<evidence type="ECO:0000313" key="9">
    <source>
        <dbReference type="Proteomes" id="UP000030161"/>
    </source>
</evidence>
<feature type="transmembrane region" description="Helical" evidence="7">
    <location>
        <begin position="229"/>
        <end position="248"/>
    </location>
</feature>
<keyword evidence="6 7" id="KW-0472">Membrane</keyword>
<keyword evidence="2 7" id="KW-0337">GPI-anchor biosynthesis</keyword>
<comment type="subcellular location">
    <subcellularLocation>
        <location evidence="1">Endomembrane system</location>
        <topology evidence="1">Multi-pass membrane protein</topology>
    </subcellularLocation>
    <subcellularLocation>
        <location evidence="7">Endoplasmic reticulum membrane</location>
        <topology evidence="7">Multi-pass membrane protein</topology>
    </subcellularLocation>
</comment>
<gene>
    <name evidence="8" type="ORF">MG3_04199</name>
</gene>
<keyword evidence="4 7" id="KW-0732">Signal</keyword>
<evidence type="ECO:0000256" key="1">
    <source>
        <dbReference type="ARBA" id="ARBA00004127"/>
    </source>
</evidence>
<dbReference type="GO" id="GO:0006506">
    <property type="term" value="P:GPI anchor biosynthetic process"/>
    <property type="evidence" value="ECO:0007669"/>
    <property type="project" value="UniProtKB-KW"/>
</dbReference>
<accession>A0AB34PR91</accession>
<evidence type="ECO:0000256" key="5">
    <source>
        <dbReference type="ARBA" id="ARBA00022989"/>
    </source>
</evidence>
<sequence>MNYLLRCTFTIGLLAYTALASPGDDLYAFQDCLYQCEQITCNNNPYHIIQQEFYTELSNNPDYEFRYYNPHWQFDPMPLPLHLRLLGWNCESNCDYQCQRIITGERIKNHEEIYQFHGKWPFLRVLGIQELTSVVMSLGNLYVNYQSFKKIWSSVITNDSVPSNLKYQFTNIFVVQIVTMCAWLFSTIFHVRDYILTERLDYYFAGLTVLTQFHALGARYFNLYKHSRVVYRWLFSLACILAYVYHVHRLYTDWSYTYNMQANICVGLSQNVFYCLVCFGLYVKYYNLEQTENKVILNHLNYVDSQRIILSSFFTRSSKLFSLYPLLLCFIVVCGMALEVFDFPPVFFDLVDAHSLWHLVTIVPVYMGWYDWLVWDVYENVWSNIQEEDKKKKE</sequence>
<dbReference type="InterPro" id="IPR007217">
    <property type="entry name" value="Per1-like"/>
</dbReference>
<proteinExistence type="inferred from homology"/>
<feature type="transmembrane region" description="Helical" evidence="7">
    <location>
        <begin position="260"/>
        <end position="283"/>
    </location>
</feature>
<evidence type="ECO:0000256" key="7">
    <source>
        <dbReference type="RuleBase" id="RU365066"/>
    </source>
</evidence>
<dbReference type="EMBL" id="AJIX01000028">
    <property type="protein sequence ID" value="KGR08640.1"/>
    <property type="molecule type" value="Genomic_DNA"/>
</dbReference>
<keyword evidence="7" id="KW-0256">Endoplasmic reticulum</keyword>
<dbReference type="PANTHER" id="PTHR13148">
    <property type="entry name" value="PER1-RELATED"/>
    <property type="match status" value="1"/>
</dbReference>